<dbReference type="Proteomes" id="UP000236075">
    <property type="component" value="Unassembled WGS sequence"/>
</dbReference>
<reference evidence="4 5" key="1">
    <citation type="journal article" date="2017" name="BMC Genomics">
        <title>Genome sequencing of 39 Akkermansia muciniphila isolates reveals its population structure, genomic and functional diverisity, and global distribution in mammalian gut microbiotas.</title>
        <authorList>
            <person name="Guo X."/>
            <person name="Li S."/>
            <person name="Zhang J."/>
            <person name="Wu F."/>
            <person name="Li X."/>
            <person name="Wu D."/>
            <person name="Zhang M."/>
            <person name="Ou Z."/>
            <person name="Jie Z."/>
            <person name="Yan Q."/>
            <person name="Li P."/>
            <person name="Yi J."/>
            <person name="Peng Y."/>
        </authorList>
    </citation>
    <scope>NUCLEOTIDE SEQUENCE [LARGE SCALE GENOMIC DNA]</scope>
    <source>
        <strain evidence="4 5">GP28</strain>
    </source>
</reference>
<feature type="region of interest" description="Disordered" evidence="2">
    <location>
        <begin position="1"/>
        <end position="28"/>
    </location>
</feature>
<dbReference type="PANTHER" id="PTHR43215">
    <property type="entry name" value="RADIAL SPOKE HEAD 1 HOMOLOG"/>
    <property type="match status" value="1"/>
</dbReference>
<feature type="transmembrane region" description="Helical" evidence="3">
    <location>
        <begin position="318"/>
        <end position="338"/>
    </location>
</feature>
<feature type="transmembrane region" description="Helical" evidence="3">
    <location>
        <begin position="203"/>
        <end position="226"/>
    </location>
</feature>
<dbReference type="SUPFAM" id="SSF82185">
    <property type="entry name" value="Histone H3 K4-specific methyltransferase SET7/9 N-terminal domain"/>
    <property type="match status" value="1"/>
</dbReference>
<keyword evidence="3" id="KW-0812">Transmembrane</keyword>
<evidence type="ECO:0008006" key="6">
    <source>
        <dbReference type="Google" id="ProtNLM"/>
    </source>
</evidence>
<accession>A0AAX0WIV7</accession>
<evidence type="ECO:0000313" key="5">
    <source>
        <dbReference type="Proteomes" id="UP000236075"/>
    </source>
</evidence>
<gene>
    <name evidence="4" type="ORF">CXT95_06860</name>
</gene>
<organism evidence="4 5">
    <name type="scientific">Akkermansia muciniphila</name>
    <dbReference type="NCBI Taxonomy" id="239935"/>
    <lineage>
        <taxon>Bacteria</taxon>
        <taxon>Pseudomonadati</taxon>
        <taxon>Verrucomicrobiota</taxon>
        <taxon>Verrucomicrobiia</taxon>
        <taxon>Verrucomicrobiales</taxon>
        <taxon>Akkermansiaceae</taxon>
        <taxon>Akkermansia</taxon>
    </lineage>
</organism>
<feature type="transmembrane region" description="Helical" evidence="3">
    <location>
        <begin position="262"/>
        <end position="283"/>
    </location>
</feature>
<dbReference type="AlphaFoldDB" id="A0AAX0WIV7"/>
<dbReference type="PANTHER" id="PTHR43215:SF14">
    <property type="entry name" value="RADIAL SPOKE HEAD 1 HOMOLOG"/>
    <property type="match status" value="1"/>
</dbReference>
<feature type="transmembrane region" description="Helical" evidence="3">
    <location>
        <begin position="290"/>
        <end position="306"/>
    </location>
</feature>
<feature type="transmembrane region" description="Helical" evidence="3">
    <location>
        <begin position="157"/>
        <end position="176"/>
    </location>
</feature>
<evidence type="ECO:0000256" key="2">
    <source>
        <dbReference type="SAM" id="MobiDB-lite"/>
    </source>
</evidence>
<evidence type="ECO:0000313" key="4">
    <source>
        <dbReference type="EMBL" id="PND02380.1"/>
    </source>
</evidence>
<evidence type="ECO:0000256" key="3">
    <source>
        <dbReference type="SAM" id="Phobius"/>
    </source>
</evidence>
<evidence type="ECO:0000256" key="1">
    <source>
        <dbReference type="ARBA" id="ARBA00022737"/>
    </source>
</evidence>
<dbReference type="Pfam" id="PF02493">
    <property type="entry name" value="MORN"/>
    <property type="match status" value="3"/>
</dbReference>
<name>A0AAX0WIV7_9BACT</name>
<feature type="transmembrane region" description="Helical" evidence="3">
    <location>
        <begin position="350"/>
        <end position="368"/>
    </location>
</feature>
<comment type="caution">
    <text evidence="4">The sequence shown here is derived from an EMBL/GenBank/DDBJ whole genome shotgun (WGS) entry which is preliminary data.</text>
</comment>
<keyword evidence="3" id="KW-1133">Transmembrane helix</keyword>
<dbReference type="InterPro" id="IPR003409">
    <property type="entry name" value="MORN"/>
</dbReference>
<dbReference type="SMART" id="SM00698">
    <property type="entry name" value="MORN"/>
    <property type="match status" value="1"/>
</dbReference>
<dbReference type="EMBL" id="PJLB01000008">
    <property type="protein sequence ID" value="PND02380.1"/>
    <property type="molecule type" value="Genomic_DNA"/>
</dbReference>
<dbReference type="Gene3D" id="2.20.110.10">
    <property type="entry name" value="Histone H3 K4-specific methyltransferase SET7/9 N-terminal domain"/>
    <property type="match status" value="2"/>
</dbReference>
<protein>
    <recommendedName>
        <fullName evidence="6">MORN repeat protein</fullName>
    </recommendedName>
</protein>
<dbReference type="RefSeq" id="WP_102748372.1">
    <property type="nucleotide sequence ID" value="NZ_CP027005.1"/>
</dbReference>
<keyword evidence="1" id="KW-0677">Repeat</keyword>
<proteinExistence type="predicted"/>
<feature type="transmembrane region" description="Helical" evidence="3">
    <location>
        <begin position="238"/>
        <end position="256"/>
    </location>
</feature>
<sequence>MLSVSTPPETCPEENNGHSHNTQTYPHGESYAGECKNGLRHGKGIYYFSDGSWVQGTWENDKLSGNATFYHAQHQRTDQGTFCGTARKGRGMMTWKDGNIYKGTWNDTEEGLQGKGIMLSPEGKKEAGKWINGLWKRRFSYKNSFYDIIYPIQKHPVSSLISFFLIITLLIPGITIDAKSEFSDPYIIFLLTGDLFPSVKNAAYVNMACIISGSALLMLSVCSPVFKRIIGIHHNPLTAIFLSSIFIGGSMGFLRTSYQGEFFYTMISIFSLYFLIFMAKCYYQSVRFEFALIAGILFSWLSMLLFRNSYYLFENMCWPYALPLLSVLACFAWGRIKYEQNGFFPAHKSFTLAIAGISINYIILHPWLDTNKILSHWNSIFSSIN</sequence>
<keyword evidence="3" id="KW-0472">Membrane</keyword>
<dbReference type="GO" id="GO:0005829">
    <property type="term" value="C:cytosol"/>
    <property type="evidence" value="ECO:0007669"/>
    <property type="project" value="TreeGrafter"/>
</dbReference>